<reference evidence="2" key="1">
    <citation type="submission" date="2018-09" db="EMBL/GenBank/DDBJ databases">
        <title>Chryseolinea sp. KIS68-18 isolated from soil.</title>
        <authorList>
            <person name="Weon H.-Y."/>
            <person name="Kwon S.-W."/>
            <person name="Lee S.A."/>
        </authorList>
    </citation>
    <scope>NUCLEOTIDE SEQUENCE [LARGE SCALE GENOMIC DNA]</scope>
    <source>
        <strain evidence="2">KIS68-18</strain>
    </source>
</reference>
<organism evidence="1 2">
    <name type="scientific">Chryseolinea soli</name>
    <dbReference type="NCBI Taxonomy" id="2321403"/>
    <lineage>
        <taxon>Bacteria</taxon>
        <taxon>Pseudomonadati</taxon>
        <taxon>Bacteroidota</taxon>
        <taxon>Cytophagia</taxon>
        <taxon>Cytophagales</taxon>
        <taxon>Fulvivirgaceae</taxon>
        <taxon>Chryseolinea</taxon>
    </lineage>
</organism>
<gene>
    <name evidence="1" type="ORF">D4L85_21220</name>
</gene>
<accession>A0A385SME5</accession>
<keyword evidence="2" id="KW-1185">Reference proteome</keyword>
<dbReference type="AlphaFoldDB" id="A0A385SME5"/>
<protein>
    <submittedName>
        <fullName evidence="1">Uncharacterized protein</fullName>
    </submittedName>
</protein>
<dbReference type="KEGG" id="chk:D4L85_21220"/>
<sequence>MSIMQKSKKTLIEVFETLIEGNYENWQIGRISLQQYLVAKHHDTLPYPHHFFETTTDDANGLVRYFNDKGVTIHKIDKINLPGVVFIPPNASYENEVL</sequence>
<name>A0A385SME5_9BACT</name>
<evidence type="ECO:0000313" key="2">
    <source>
        <dbReference type="Proteomes" id="UP000266183"/>
    </source>
</evidence>
<proteinExistence type="predicted"/>
<dbReference type="Proteomes" id="UP000266183">
    <property type="component" value="Chromosome"/>
</dbReference>
<dbReference type="EMBL" id="CP032382">
    <property type="protein sequence ID" value="AYB32943.1"/>
    <property type="molecule type" value="Genomic_DNA"/>
</dbReference>
<evidence type="ECO:0000313" key="1">
    <source>
        <dbReference type="EMBL" id="AYB32943.1"/>
    </source>
</evidence>